<feature type="binding site" evidence="12">
    <location>
        <position position="114"/>
    </location>
    <ligand>
        <name>K(+)</name>
        <dbReference type="ChEBI" id="CHEBI:29103"/>
    </ligand>
</feature>
<evidence type="ECO:0000256" key="3">
    <source>
        <dbReference type="ARBA" id="ARBA00022448"/>
    </source>
</evidence>
<feature type="transmembrane region" description="Helical" evidence="13">
    <location>
        <begin position="330"/>
        <end position="353"/>
    </location>
</feature>
<dbReference type="PIRSF" id="PIRSF006247">
    <property type="entry name" value="TrkH"/>
    <property type="match status" value="1"/>
</dbReference>
<feature type="binding site" evidence="12">
    <location>
        <position position="222"/>
    </location>
    <ligand>
        <name>K(+)</name>
        <dbReference type="ChEBI" id="CHEBI:29103"/>
    </ligand>
</feature>
<dbReference type="AlphaFoldDB" id="A0A3R5Y5N7"/>
<comment type="subcellular location">
    <subcellularLocation>
        <location evidence="1">Cell inner membrane</location>
        <topology evidence="1">Multi-pass membrane protein</topology>
    </subcellularLocation>
</comment>
<evidence type="ECO:0000256" key="12">
    <source>
        <dbReference type="PIRSR" id="PIRSR006247-1"/>
    </source>
</evidence>
<evidence type="ECO:0000256" key="11">
    <source>
        <dbReference type="ARBA" id="ARBA00023136"/>
    </source>
</evidence>
<evidence type="ECO:0000313" key="14">
    <source>
        <dbReference type="EMBL" id="QAR32292.1"/>
    </source>
</evidence>
<evidence type="ECO:0000256" key="13">
    <source>
        <dbReference type="SAM" id="Phobius"/>
    </source>
</evidence>
<feature type="transmembrane region" description="Helical" evidence="13">
    <location>
        <begin position="457"/>
        <end position="482"/>
    </location>
</feature>
<dbReference type="PANTHER" id="PTHR32024">
    <property type="entry name" value="TRK SYSTEM POTASSIUM UPTAKE PROTEIN TRKG-RELATED"/>
    <property type="match status" value="1"/>
</dbReference>
<keyword evidence="7 13" id="KW-0812">Transmembrane</keyword>
<sequence length="484" mass="52918">MMHFKVIFKTVSVLILILDIFLLLCAGVGAYYEEWAAVRSFLLSIAISGCISFGILFVFRHEKQKTLSTRDGLITVTLSWLVASTVAAFPYIFDGGMLTVTDAFFETMSGFSTTGATILTDIEKMPGSLLLWRSLTHWLGGMGIVVLGVAILPLLGIGGMQLMQAEAPGPSVDKITPRIAETAKYLWYVYVGFTALETFLLVCGGMTFFDALNHSFSTLATGGFSTKNLSVGHYDSAYIDGVITLFMVIAGMNFTLHFRLMSGNFKGIFRNTELKAYLLVFFAASAVIAFSLHGKIYGSVWESIRYASFQAASILSTTGFATTDYEYWTYLGQVTLLVLMFVGGCSGSTAGGIKVVRIATLLKQGFNEMKFLVHPRGVFILKISGYPVRKNIVYAISGFFFLYVCTLLVVTSALAASDIDLLTSFTAALATVGNIGPGFGNVGPAENYAFLPDHVKWILSFAMMAGRLELYTVFVLFTPMFWKK</sequence>
<evidence type="ECO:0000256" key="4">
    <source>
        <dbReference type="ARBA" id="ARBA00022475"/>
    </source>
</evidence>
<evidence type="ECO:0000256" key="8">
    <source>
        <dbReference type="ARBA" id="ARBA00022958"/>
    </source>
</evidence>
<dbReference type="GO" id="GO:0005886">
    <property type="term" value="C:plasma membrane"/>
    <property type="evidence" value="ECO:0007669"/>
    <property type="project" value="UniProtKB-SubCell"/>
</dbReference>
<evidence type="ECO:0000256" key="10">
    <source>
        <dbReference type="ARBA" id="ARBA00023065"/>
    </source>
</evidence>
<feature type="transmembrane region" description="Helical" evidence="13">
    <location>
        <begin position="237"/>
        <end position="256"/>
    </location>
</feature>
<keyword evidence="8 12" id="KW-0630">Potassium</keyword>
<comment type="similarity">
    <text evidence="2">Belongs to the TrkH potassium transport family.</text>
</comment>
<feature type="binding site" evidence="12">
    <location>
        <position position="318"/>
    </location>
    <ligand>
        <name>K(+)</name>
        <dbReference type="ChEBI" id="CHEBI:29103"/>
    </ligand>
</feature>
<dbReference type="OrthoDB" id="9810952at2"/>
<keyword evidence="11 13" id="KW-0472">Membrane</keyword>
<feature type="transmembrane region" description="Helical" evidence="13">
    <location>
        <begin position="38"/>
        <end position="59"/>
    </location>
</feature>
<keyword evidence="9 13" id="KW-1133">Transmembrane helix</keyword>
<name>A0A3R5Y5N7_9BACT</name>
<organism evidence="14 15">
    <name type="scientific">Geovibrio thiophilus</name>
    <dbReference type="NCBI Taxonomy" id="139438"/>
    <lineage>
        <taxon>Bacteria</taxon>
        <taxon>Pseudomonadati</taxon>
        <taxon>Deferribacterota</taxon>
        <taxon>Deferribacteres</taxon>
        <taxon>Deferribacterales</taxon>
        <taxon>Geovibrionaceae</taxon>
        <taxon>Geovibrio</taxon>
    </lineage>
</organism>
<evidence type="ECO:0000256" key="6">
    <source>
        <dbReference type="ARBA" id="ARBA00022538"/>
    </source>
</evidence>
<dbReference type="EMBL" id="CP035108">
    <property type="protein sequence ID" value="QAR32292.1"/>
    <property type="molecule type" value="Genomic_DNA"/>
</dbReference>
<dbReference type="Pfam" id="PF02386">
    <property type="entry name" value="TrkH"/>
    <property type="match status" value="1"/>
</dbReference>
<evidence type="ECO:0000256" key="1">
    <source>
        <dbReference type="ARBA" id="ARBA00004429"/>
    </source>
</evidence>
<dbReference type="InterPro" id="IPR004772">
    <property type="entry name" value="TrkH"/>
</dbReference>
<keyword evidence="4" id="KW-1003">Cell membrane</keyword>
<dbReference type="InterPro" id="IPR003445">
    <property type="entry name" value="Cat_transpt"/>
</dbReference>
<feature type="transmembrane region" description="Helical" evidence="13">
    <location>
        <begin position="71"/>
        <end position="93"/>
    </location>
</feature>
<dbReference type="PANTHER" id="PTHR32024:SF2">
    <property type="entry name" value="TRK SYSTEM POTASSIUM UPTAKE PROTEIN TRKG-RELATED"/>
    <property type="match status" value="1"/>
</dbReference>
<gene>
    <name evidence="14" type="ORF">EP073_02425</name>
</gene>
<dbReference type="KEGG" id="gtl:EP073_02425"/>
<dbReference type="GO" id="GO:0015379">
    <property type="term" value="F:potassium:chloride symporter activity"/>
    <property type="evidence" value="ECO:0007669"/>
    <property type="project" value="InterPro"/>
</dbReference>
<evidence type="ECO:0000256" key="7">
    <source>
        <dbReference type="ARBA" id="ARBA00022692"/>
    </source>
</evidence>
<feature type="binding site" evidence="12">
    <location>
        <position position="317"/>
    </location>
    <ligand>
        <name>K(+)</name>
        <dbReference type="ChEBI" id="CHEBI:29103"/>
    </ligand>
</feature>
<evidence type="ECO:0000256" key="2">
    <source>
        <dbReference type="ARBA" id="ARBA00009137"/>
    </source>
</evidence>
<keyword evidence="3" id="KW-0813">Transport</keyword>
<feature type="transmembrane region" description="Helical" evidence="13">
    <location>
        <begin position="185"/>
        <end position="209"/>
    </location>
</feature>
<evidence type="ECO:0000256" key="5">
    <source>
        <dbReference type="ARBA" id="ARBA00022519"/>
    </source>
</evidence>
<keyword evidence="12" id="KW-0479">Metal-binding</keyword>
<keyword evidence="6" id="KW-0633">Potassium transport</keyword>
<protein>
    <submittedName>
        <fullName evidence="14">TrkH family potassium uptake protein</fullName>
    </submittedName>
</protein>
<evidence type="ECO:0000313" key="15">
    <source>
        <dbReference type="Proteomes" id="UP000287502"/>
    </source>
</evidence>
<dbReference type="NCBIfam" id="TIGR00933">
    <property type="entry name" value="2a38"/>
    <property type="match status" value="1"/>
</dbReference>
<dbReference type="GO" id="GO:0046872">
    <property type="term" value="F:metal ion binding"/>
    <property type="evidence" value="ECO:0007669"/>
    <property type="project" value="UniProtKB-KW"/>
</dbReference>
<feature type="binding site" evidence="12">
    <location>
        <position position="434"/>
    </location>
    <ligand>
        <name>K(+)</name>
        <dbReference type="ChEBI" id="CHEBI:29103"/>
    </ligand>
</feature>
<feature type="transmembrane region" description="Helical" evidence="13">
    <location>
        <begin position="12"/>
        <end position="32"/>
    </location>
</feature>
<feature type="transmembrane region" description="Helical" evidence="13">
    <location>
        <begin position="135"/>
        <end position="155"/>
    </location>
</feature>
<reference evidence="14 15" key="1">
    <citation type="submission" date="2019-01" db="EMBL/GenBank/DDBJ databases">
        <title>Geovibrio thiophilus DSM 11263, complete genome.</title>
        <authorList>
            <person name="Spring S."/>
            <person name="Bunk B."/>
            <person name="Sproer C."/>
        </authorList>
    </citation>
    <scope>NUCLEOTIDE SEQUENCE [LARGE SCALE GENOMIC DNA]</scope>
    <source>
        <strain evidence="14 15">DSM 11263</strain>
    </source>
</reference>
<accession>A0A3R5Y5N7</accession>
<proteinExistence type="inferred from homology"/>
<feature type="transmembrane region" description="Helical" evidence="13">
    <location>
        <begin position="276"/>
        <end position="293"/>
    </location>
</feature>
<keyword evidence="5" id="KW-0997">Cell inner membrane</keyword>
<keyword evidence="10" id="KW-0406">Ion transport</keyword>
<feature type="transmembrane region" description="Helical" evidence="13">
    <location>
        <begin position="392"/>
        <end position="416"/>
    </location>
</feature>
<evidence type="ECO:0000256" key="9">
    <source>
        <dbReference type="ARBA" id="ARBA00022989"/>
    </source>
</evidence>
<dbReference type="Proteomes" id="UP000287502">
    <property type="component" value="Chromosome"/>
</dbReference>
<keyword evidence="15" id="KW-1185">Reference proteome</keyword>
<feature type="binding site" evidence="12">
    <location>
        <position position="113"/>
    </location>
    <ligand>
        <name>K(+)</name>
        <dbReference type="ChEBI" id="CHEBI:29103"/>
    </ligand>
</feature>